<organism evidence="1 2">
    <name type="scientific">Methylosinus trichosporium (strain ATCC 35070 / NCIMB 11131 / UNIQEM 75 / OB3b)</name>
    <dbReference type="NCBI Taxonomy" id="595536"/>
    <lineage>
        <taxon>Bacteria</taxon>
        <taxon>Pseudomonadati</taxon>
        <taxon>Pseudomonadota</taxon>
        <taxon>Alphaproteobacteria</taxon>
        <taxon>Hyphomicrobiales</taxon>
        <taxon>Methylocystaceae</taxon>
        <taxon>Methylosinus</taxon>
    </lineage>
</organism>
<dbReference type="EMBL" id="CP023737">
    <property type="protein sequence ID" value="ATQ67165.1"/>
    <property type="molecule type" value="Genomic_DNA"/>
</dbReference>
<keyword evidence="2" id="KW-1185">Reference proteome</keyword>
<name>A0A2D2CWN9_METT3</name>
<reference evidence="2" key="1">
    <citation type="submission" date="2017-10" db="EMBL/GenBank/DDBJ databases">
        <title>Completed PacBio SMRT sequence of Methylosinus trichosporium OB3b reveals presence of a third large plasmid.</title>
        <authorList>
            <person name="Charles T.C."/>
            <person name="Lynch M.D.J."/>
            <person name="Heil J.R."/>
            <person name="Cheng J."/>
        </authorList>
    </citation>
    <scope>NUCLEOTIDE SEQUENCE [LARGE SCALE GENOMIC DNA]</scope>
    <source>
        <strain evidence="2">OB3b</strain>
    </source>
</reference>
<dbReference type="Proteomes" id="UP000230709">
    <property type="component" value="Chromosome"/>
</dbReference>
<protein>
    <submittedName>
        <fullName evidence="1">Uncharacterized protein</fullName>
    </submittedName>
</protein>
<evidence type="ECO:0000313" key="1">
    <source>
        <dbReference type="EMBL" id="ATQ67165.1"/>
    </source>
</evidence>
<accession>A0A2D2CWN9</accession>
<proteinExistence type="predicted"/>
<evidence type="ECO:0000313" key="2">
    <source>
        <dbReference type="Proteomes" id="UP000230709"/>
    </source>
</evidence>
<dbReference type="AlphaFoldDB" id="A0A2D2CWN9"/>
<sequence length="64" mass="6591">MFPLSYSAGAAAAILEGSSGSSGRRSSCVDQSRLVFDAAHSIASATLTAEVLISTMARKPRLSM</sequence>
<gene>
    <name evidence="1" type="ORF">CQW49_04115</name>
</gene>
<dbReference type="KEGG" id="mtw:CQW49_04115"/>